<reference evidence="14 15" key="1">
    <citation type="submission" date="2019-06" db="EMBL/GenBank/DDBJ databases">
        <title>Saccharibacillus brassicae sp. nov., an endophytic bacterium isolated from Chinese cabbage seeds (Brassica pekinensis).</title>
        <authorList>
            <person name="Jiang L."/>
            <person name="Lee J."/>
            <person name="Kim S.W."/>
        </authorList>
    </citation>
    <scope>NUCLEOTIDE SEQUENCE [LARGE SCALE GENOMIC DNA]</scope>
    <source>
        <strain evidence="15">KCTC 43072 / ATSA2</strain>
    </source>
</reference>
<feature type="binding site" evidence="13">
    <location>
        <position position="159"/>
    </location>
    <ligand>
        <name>(R)-pantoate</name>
        <dbReference type="ChEBI" id="CHEBI:15980"/>
    </ligand>
</feature>
<dbReference type="NCBIfam" id="TIGR00018">
    <property type="entry name" value="panC"/>
    <property type="match status" value="1"/>
</dbReference>
<dbReference type="PANTHER" id="PTHR21299">
    <property type="entry name" value="CYTIDYLATE KINASE/PANTOATE-BETA-ALANINE LIGASE"/>
    <property type="match status" value="1"/>
</dbReference>
<dbReference type="GO" id="GO:0015940">
    <property type="term" value="P:pantothenate biosynthetic process"/>
    <property type="evidence" value="ECO:0007669"/>
    <property type="project" value="UniProtKB-UniRule"/>
</dbReference>
<evidence type="ECO:0000256" key="1">
    <source>
        <dbReference type="ARBA" id="ARBA00004496"/>
    </source>
</evidence>
<comment type="function">
    <text evidence="12 13">Catalyzes the condensation of pantoate with beta-alanine in an ATP-dependent reaction via a pantoyl-adenylate intermediate.</text>
</comment>
<evidence type="ECO:0000256" key="6">
    <source>
        <dbReference type="ARBA" id="ARBA00022490"/>
    </source>
</evidence>
<dbReference type="FunFam" id="3.40.50.620:FF:000114">
    <property type="entry name" value="Pantothenate synthetase"/>
    <property type="match status" value="1"/>
</dbReference>
<dbReference type="CDD" id="cd00560">
    <property type="entry name" value="PanC"/>
    <property type="match status" value="1"/>
</dbReference>
<protein>
    <recommendedName>
        <fullName evidence="5 13">Pantothenate synthetase</fullName>
        <shortName evidence="13">PS</shortName>
        <ecNumber evidence="4 13">6.3.2.1</ecNumber>
    </recommendedName>
    <alternativeName>
        <fullName evidence="13">Pantoate--beta-alanine ligase</fullName>
    </alternativeName>
    <alternativeName>
        <fullName evidence="13">Pantoate-activating enzyme</fullName>
    </alternativeName>
</protein>
<dbReference type="InterPro" id="IPR014729">
    <property type="entry name" value="Rossmann-like_a/b/a_fold"/>
</dbReference>
<keyword evidence="10 13" id="KW-0067">ATP-binding</keyword>
<keyword evidence="8 13" id="KW-0566">Pantothenate biosynthesis</keyword>
<dbReference type="GO" id="GO:0005829">
    <property type="term" value="C:cytosol"/>
    <property type="evidence" value="ECO:0007669"/>
    <property type="project" value="TreeGrafter"/>
</dbReference>
<sequence length="304" mass="33390">MKIATTIAQARALIAELREERRASAQGSAVGFVPTMGYLHEGHASLLRRSRQENGVSVLSIFVNPIQFGPGEDLDRYPRSEEADLKLAEREGVDVVFLPSVDEMYPEERRTTVTVTGVTERLCGASRPGHFDGVATVVSKLFHIVKPDRAYFGAKDAQQVAVLQKMVTDLNLDVVIVPCPIVREADGLALSSRNVYLSAEQRREALVLSRSLREAQARIERDGSVTSRAITDEVTQAIQASPLAEIDYVELLTFPNLEPLVADREMADLRRSGGSVILALAVKFGSTRLIDNAIMKLKEADLYA</sequence>
<accession>A0A4Y6UPC5</accession>
<evidence type="ECO:0000256" key="7">
    <source>
        <dbReference type="ARBA" id="ARBA00022598"/>
    </source>
</evidence>
<dbReference type="UniPathway" id="UPA00028">
    <property type="reaction ID" value="UER00005"/>
</dbReference>
<comment type="catalytic activity">
    <reaction evidence="11 13">
        <text>(R)-pantoate + beta-alanine + ATP = (R)-pantothenate + AMP + diphosphate + H(+)</text>
        <dbReference type="Rhea" id="RHEA:10912"/>
        <dbReference type="ChEBI" id="CHEBI:15378"/>
        <dbReference type="ChEBI" id="CHEBI:15980"/>
        <dbReference type="ChEBI" id="CHEBI:29032"/>
        <dbReference type="ChEBI" id="CHEBI:30616"/>
        <dbReference type="ChEBI" id="CHEBI:33019"/>
        <dbReference type="ChEBI" id="CHEBI:57966"/>
        <dbReference type="ChEBI" id="CHEBI:456215"/>
        <dbReference type="EC" id="6.3.2.1"/>
    </reaction>
</comment>
<comment type="miscellaneous">
    <text evidence="13">The reaction proceeds by a bi uni uni bi ping pong mechanism.</text>
</comment>
<dbReference type="OrthoDB" id="9773087at2"/>
<dbReference type="Gene3D" id="3.30.1300.10">
    <property type="entry name" value="Pantoate-beta-alanine ligase, C-terminal domain"/>
    <property type="match status" value="1"/>
</dbReference>
<dbReference type="SUPFAM" id="SSF52374">
    <property type="entry name" value="Nucleotidylyl transferase"/>
    <property type="match status" value="1"/>
</dbReference>
<keyword evidence="15" id="KW-1185">Reference proteome</keyword>
<keyword evidence="9 13" id="KW-0547">Nucleotide-binding</keyword>
<dbReference type="Proteomes" id="UP000316968">
    <property type="component" value="Chromosome"/>
</dbReference>
<evidence type="ECO:0000313" key="15">
    <source>
        <dbReference type="Proteomes" id="UP000316968"/>
    </source>
</evidence>
<dbReference type="KEGG" id="saca:FFV09_00595"/>
<dbReference type="PANTHER" id="PTHR21299:SF1">
    <property type="entry name" value="PANTOATE--BETA-ALANINE LIGASE"/>
    <property type="match status" value="1"/>
</dbReference>
<organism evidence="14 15">
    <name type="scientific">Saccharibacillus brassicae</name>
    <dbReference type="NCBI Taxonomy" id="2583377"/>
    <lineage>
        <taxon>Bacteria</taxon>
        <taxon>Bacillati</taxon>
        <taxon>Bacillota</taxon>
        <taxon>Bacilli</taxon>
        <taxon>Bacillales</taxon>
        <taxon>Paenibacillaceae</taxon>
        <taxon>Saccharibacillus</taxon>
    </lineage>
</organism>
<feature type="binding site" evidence="13">
    <location>
        <position position="182"/>
    </location>
    <ligand>
        <name>ATP</name>
        <dbReference type="ChEBI" id="CHEBI:30616"/>
    </ligand>
</feature>
<feature type="binding site" evidence="13">
    <location>
        <begin position="36"/>
        <end position="43"/>
    </location>
    <ligand>
        <name>ATP</name>
        <dbReference type="ChEBI" id="CHEBI:30616"/>
    </ligand>
</feature>
<comment type="pathway">
    <text evidence="2 13">Cofactor biosynthesis; (R)-pantothenate biosynthesis; (R)-pantothenate from (R)-pantoate and beta-alanine: step 1/1.</text>
</comment>
<dbReference type="AlphaFoldDB" id="A0A4Y6UPC5"/>
<comment type="subcellular location">
    <subcellularLocation>
        <location evidence="1 13">Cytoplasm</location>
    </subcellularLocation>
</comment>
<keyword evidence="7 13" id="KW-0436">Ligase</keyword>
<dbReference type="Gene3D" id="3.40.50.620">
    <property type="entry name" value="HUPs"/>
    <property type="match status" value="1"/>
</dbReference>
<dbReference type="EC" id="6.3.2.1" evidence="4 13"/>
<gene>
    <name evidence="13" type="primary">panC</name>
    <name evidence="14" type="ORF">FFV09_00595</name>
</gene>
<feature type="active site" description="Proton donor" evidence="13">
    <location>
        <position position="43"/>
    </location>
</feature>
<dbReference type="Pfam" id="PF02569">
    <property type="entry name" value="Pantoate_ligase"/>
    <property type="match status" value="1"/>
</dbReference>
<evidence type="ECO:0000256" key="3">
    <source>
        <dbReference type="ARBA" id="ARBA00009256"/>
    </source>
</evidence>
<dbReference type="GO" id="GO:0004592">
    <property type="term" value="F:pantoate-beta-alanine ligase activity"/>
    <property type="evidence" value="ECO:0007669"/>
    <property type="project" value="UniProtKB-UniRule"/>
</dbReference>
<feature type="binding site" evidence="13">
    <location>
        <position position="67"/>
    </location>
    <ligand>
        <name>beta-alanine</name>
        <dbReference type="ChEBI" id="CHEBI:57966"/>
    </ligand>
</feature>
<evidence type="ECO:0000256" key="10">
    <source>
        <dbReference type="ARBA" id="ARBA00022840"/>
    </source>
</evidence>
<comment type="subunit">
    <text evidence="13">Homodimer.</text>
</comment>
<evidence type="ECO:0000256" key="13">
    <source>
        <dbReference type="HAMAP-Rule" id="MF_00158"/>
    </source>
</evidence>
<evidence type="ECO:0000256" key="5">
    <source>
        <dbReference type="ARBA" id="ARBA00014155"/>
    </source>
</evidence>
<name>A0A4Y6UPC5_SACBS</name>
<evidence type="ECO:0000313" key="14">
    <source>
        <dbReference type="EMBL" id="QDH19483.1"/>
    </source>
</evidence>
<dbReference type="InterPro" id="IPR003721">
    <property type="entry name" value="Pantoate_ligase"/>
</dbReference>
<evidence type="ECO:0000256" key="11">
    <source>
        <dbReference type="ARBA" id="ARBA00048258"/>
    </source>
</evidence>
<dbReference type="GO" id="GO:0005524">
    <property type="term" value="F:ATP binding"/>
    <property type="evidence" value="ECO:0007669"/>
    <property type="project" value="UniProtKB-KW"/>
</dbReference>
<dbReference type="HAMAP" id="MF_00158">
    <property type="entry name" value="PanC"/>
    <property type="match status" value="1"/>
</dbReference>
<keyword evidence="6 13" id="KW-0963">Cytoplasm</keyword>
<feature type="binding site" evidence="13">
    <location>
        <begin position="190"/>
        <end position="193"/>
    </location>
    <ligand>
        <name>ATP</name>
        <dbReference type="ChEBI" id="CHEBI:30616"/>
    </ligand>
</feature>
<evidence type="ECO:0000256" key="9">
    <source>
        <dbReference type="ARBA" id="ARBA00022741"/>
    </source>
</evidence>
<evidence type="ECO:0000256" key="4">
    <source>
        <dbReference type="ARBA" id="ARBA00012219"/>
    </source>
</evidence>
<evidence type="ECO:0000256" key="12">
    <source>
        <dbReference type="ARBA" id="ARBA00055042"/>
    </source>
</evidence>
<evidence type="ECO:0000256" key="2">
    <source>
        <dbReference type="ARBA" id="ARBA00004990"/>
    </source>
</evidence>
<comment type="similarity">
    <text evidence="3 13">Belongs to the pantothenate synthetase family.</text>
</comment>
<proteinExistence type="inferred from homology"/>
<dbReference type="RefSeq" id="WP_141445872.1">
    <property type="nucleotide sequence ID" value="NZ_CP041217.1"/>
</dbReference>
<feature type="binding site" evidence="13">
    <location>
        <position position="67"/>
    </location>
    <ligand>
        <name>(R)-pantoate</name>
        <dbReference type="ChEBI" id="CHEBI:15980"/>
    </ligand>
</feature>
<dbReference type="InterPro" id="IPR042176">
    <property type="entry name" value="Pantoate_ligase_C"/>
</dbReference>
<feature type="binding site" evidence="13">
    <location>
        <begin position="153"/>
        <end position="156"/>
    </location>
    <ligand>
        <name>ATP</name>
        <dbReference type="ChEBI" id="CHEBI:30616"/>
    </ligand>
</feature>
<dbReference type="EMBL" id="CP041217">
    <property type="protein sequence ID" value="QDH19483.1"/>
    <property type="molecule type" value="Genomic_DNA"/>
</dbReference>
<evidence type="ECO:0000256" key="8">
    <source>
        <dbReference type="ARBA" id="ARBA00022655"/>
    </source>
</evidence>